<feature type="compositionally biased region" description="Acidic residues" evidence="3">
    <location>
        <begin position="863"/>
        <end position="872"/>
    </location>
</feature>
<dbReference type="GO" id="GO:0003729">
    <property type="term" value="F:mRNA binding"/>
    <property type="evidence" value="ECO:0007669"/>
    <property type="project" value="TreeGrafter"/>
</dbReference>
<dbReference type="Gene3D" id="1.10.1410.10">
    <property type="match status" value="2"/>
</dbReference>
<feature type="compositionally biased region" description="Low complexity" evidence="3">
    <location>
        <begin position="187"/>
        <end position="201"/>
    </location>
</feature>
<feature type="region of interest" description="Disordered" evidence="3">
    <location>
        <begin position="1"/>
        <end position="27"/>
    </location>
</feature>
<gene>
    <name evidence="6" type="ORF">TrLO_g5097</name>
</gene>
<evidence type="ECO:0000259" key="5">
    <source>
        <dbReference type="Pfam" id="PF22600"/>
    </source>
</evidence>
<feature type="region of interest" description="Disordered" evidence="3">
    <location>
        <begin position="109"/>
        <end position="130"/>
    </location>
</feature>
<dbReference type="GO" id="GO:0046872">
    <property type="term" value="F:metal ion binding"/>
    <property type="evidence" value="ECO:0007669"/>
    <property type="project" value="UniProtKB-KW"/>
</dbReference>
<organism evidence="6 7">
    <name type="scientific">Triparma laevis f. longispina</name>
    <dbReference type="NCBI Taxonomy" id="1714387"/>
    <lineage>
        <taxon>Eukaryota</taxon>
        <taxon>Sar</taxon>
        <taxon>Stramenopiles</taxon>
        <taxon>Ochrophyta</taxon>
        <taxon>Bolidophyceae</taxon>
        <taxon>Parmales</taxon>
        <taxon>Triparmaceae</taxon>
        <taxon>Triparma</taxon>
    </lineage>
</organism>
<feature type="domain" description="PAP-associated" evidence="4">
    <location>
        <begin position="984"/>
        <end position="1041"/>
    </location>
</feature>
<dbReference type="InterPro" id="IPR002058">
    <property type="entry name" value="PAP_assoc"/>
</dbReference>
<dbReference type="SUPFAM" id="SSF81631">
    <property type="entry name" value="PAP/OAS1 substrate-binding domain"/>
    <property type="match status" value="1"/>
</dbReference>
<dbReference type="GO" id="GO:0043634">
    <property type="term" value="P:polyadenylation-dependent ncRNA catabolic process"/>
    <property type="evidence" value="ECO:0007669"/>
    <property type="project" value="TreeGrafter"/>
</dbReference>
<evidence type="ECO:0000256" key="2">
    <source>
        <dbReference type="ARBA" id="ARBA00022842"/>
    </source>
</evidence>
<dbReference type="InterPro" id="IPR054708">
    <property type="entry name" value="MTPAP-like_central"/>
</dbReference>
<feature type="compositionally biased region" description="Basic and acidic residues" evidence="3">
    <location>
        <begin position="1115"/>
        <end position="1126"/>
    </location>
</feature>
<dbReference type="CDD" id="cd05402">
    <property type="entry name" value="NT_PAP_TUTase"/>
    <property type="match status" value="1"/>
</dbReference>
<accession>A0A9W7DUC0</accession>
<protein>
    <recommendedName>
        <fullName evidence="8">Polymerase nucleotidyl transferase domain-containing protein</fullName>
    </recommendedName>
</protein>
<evidence type="ECO:0008006" key="8">
    <source>
        <dbReference type="Google" id="ProtNLM"/>
    </source>
</evidence>
<dbReference type="PANTHER" id="PTHR23092:SF48">
    <property type="entry name" value="NUCLEOTIDYLTRANSFERASE FAMILY PROTEIN"/>
    <property type="match status" value="1"/>
</dbReference>
<feature type="compositionally biased region" description="Low complexity" evidence="3">
    <location>
        <begin position="788"/>
        <end position="799"/>
    </location>
</feature>
<name>A0A9W7DUC0_9STRA</name>
<feature type="region of interest" description="Disordered" evidence="3">
    <location>
        <begin position="219"/>
        <end position="306"/>
    </location>
</feature>
<feature type="compositionally biased region" description="Gly residues" evidence="3">
    <location>
        <begin position="1088"/>
        <end position="1103"/>
    </location>
</feature>
<dbReference type="InterPro" id="IPR045862">
    <property type="entry name" value="Trf4-like"/>
</dbReference>
<dbReference type="GO" id="GO:1990817">
    <property type="term" value="F:poly(A) RNA polymerase activity"/>
    <property type="evidence" value="ECO:0007669"/>
    <property type="project" value="InterPro"/>
</dbReference>
<feature type="region of interest" description="Disordered" evidence="3">
    <location>
        <begin position="1088"/>
        <end position="1126"/>
    </location>
</feature>
<evidence type="ECO:0000313" key="6">
    <source>
        <dbReference type="EMBL" id="GMH55217.1"/>
    </source>
</evidence>
<keyword evidence="1" id="KW-0479">Metal-binding</keyword>
<dbReference type="EMBL" id="BRXW01000443">
    <property type="protein sequence ID" value="GMH55217.1"/>
    <property type="molecule type" value="Genomic_DNA"/>
</dbReference>
<comment type="caution">
    <text evidence="6">The sequence shown here is derived from an EMBL/GenBank/DDBJ whole genome shotgun (WGS) entry which is preliminary data.</text>
</comment>
<proteinExistence type="predicted"/>
<evidence type="ECO:0000256" key="3">
    <source>
        <dbReference type="SAM" id="MobiDB-lite"/>
    </source>
</evidence>
<evidence type="ECO:0000313" key="7">
    <source>
        <dbReference type="Proteomes" id="UP001165122"/>
    </source>
</evidence>
<evidence type="ECO:0000256" key="1">
    <source>
        <dbReference type="ARBA" id="ARBA00022723"/>
    </source>
</evidence>
<feature type="region of interest" description="Disordered" evidence="3">
    <location>
        <begin position="152"/>
        <end position="201"/>
    </location>
</feature>
<dbReference type="SUPFAM" id="SSF81301">
    <property type="entry name" value="Nucleotidyltransferase"/>
    <property type="match status" value="1"/>
</dbReference>
<dbReference type="OrthoDB" id="273917at2759"/>
<dbReference type="GO" id="GO:0005730">
    <property type="term" value="C:nucleolus"/>
    <property type="evidence" value="ECO:0007669"/>
    <property type="project" value="TreeGrafter"/>
</dbReference>
<dbReference type="AlphaFoldDB" id="A0A9W7DUC0"/>
<feature type="compositionally biased region" description="Pro residues" evidence="3">
    <location>
        <begin position="939"/>
        <end position="951"/>
    </location>
</feature>
<keyword evidence="7" id="KW-1185">Reference proteome</keyword>
<feature type="compositionally biased region" description="Low complexity" evidence="3">
    <location>
        <begin position="251"/>
        <end position="266"/>
    </location>
</feature>
<dbReference type="Gene3D" id="3.30.460.10">
    <property type="entry name" value="Beta Polymerase, domain 2"/>
    <property type="match status" value="1"/>
</dbReference>
<dbReference type="PANTHER" id="PTHR23092">
    <property type="entry name" value="POLY(A) RNA POLYMERASE"/>
    <property type="match status" value="1"/>
</dbReference>
<evidence type="ECO:0000259" key="4">
    <source>
        <dbReference type="Pfam" id="PF03828"/>
    </source>
</evidence>
<dbReference type="Proteomes" id="UP001165122">
    <property type="component" value="Unassembled WGS sequence"/>
</dbReference>
<feature type="region of interest" description="Disordered" evidence="3">
    <location>
        <begin position="764"/>
        <end position="825"/>
    </location>
</feature>
<feature type="region of interest" description="Disordered" evidence="3">
    <location>
        <begin position="838"/>
        <end position="974"/>
    </location>
</feature>
<dbReference type="InterPro" id="IPR043519">
    <property type="entry name" value="NT_sf"/>
</dbReference>
<feature type="compositionally biased region" description="Pro residues" evidence="3">
    <location>
        <begin position="222"/>
        <end position="234"/>
    </location>
</feature>
<dbReference type="GO" id="GO:0031499">
    <property type="term" value="C:TRAMP complex"/>
    <property type="evidence" value="ECO:0007669"/>
    <property type="project" value="TreeGrafter"/>
</dbReference>
<keyword evidence="2" id="KW-0460">Magnesium</keyword>
<feature type="compositionally biased region" description="Acidic residues" evidence="3">
    <location>
        <begin position="885"/>
        <end position="932"/>
    </location>
</feature>
<feature type="domain" description="Poly(A) RNA polymerase mitochondrial-like central palm" evidence="5">
    <location>
        <begin position="567"/>
        <end position="658"/>
    </location>
</feature>
<dbReference type="Pfam" id="PF03828">
    <property type="entry name" value="PAP_assoc"/>
    <property type="match status" value="1"/>
</dbReference>
<sequence length="1126" mass="124495">MSPMQNLGSLHPTFTPDMNPNPHTELPLGCEARPIPVGLSSSGNSILVGKRTFRYVYSLRKIQYSDDFGAMWKDYVYKSTVYKFQGSFYELVVEDPMVPKGRNPYQMNDFKNGAGLRGRPDFVENDLTPPRYNTSQLPPFVKTFTEISSLPFQPPVAVPPEEDPENTSKRLTPGSGRRRKTLSSFIESSDPAESTSSSSDAGTWSDYWMLAHNGLSVVREPLTPPPRSLKPPPGLNSLISSLRSEEGVNDSTAPTATSTKSSSSSPHPSPSLKPVNSLIQSQLNATFPNTPPPTSSTTSPNLSATQNNLIPEHSQQQRLDDERVQWQRWAMYAAEMERNRRISVLREMELEEERERQERRAWAIEAIEKERQERIQNQFLRSMTSSTWFADTISAFSEDYEIICPYSHLGCEVTCQRKHLEAHIMTCKYRNVDSVNKSDGDQSDRQEDELICSYSVFGCTHCCSRAEFHAHLKVCRYAGLSRKDEDAERERWKGVVVKEAEEERQRRVEEDVEGGEMGMRKQSVNYKLLHSLLQSQMGLGLAHLHTDILEFARISTAHSLRLLPARQAALKGICNVVQGFWGDDAQALLYGSCATGLDTEDSDVDIVISFTQNNRSVILDAPTVAQRIDFLASHMSTIPWIRILASVTHGRVPVVKAVALVKLDGTGVVPFFDENARQHYETVEIPLDVSIDGPTHSGISSTSFMRSLTSRLSSLRPMVLVLKKLLAARNLNDPFSGGLSSYGLCLMVTFLLLKQRKLLARSKSGGGSEVASSFRSDNESNGTGGGDTNTNTNTTSSETPSLRKRSQSEGSGVGREVLAPEAQSTFGKATGKTILKQAGFLHPPQGSGRCDDGEGMGSSIFDDGMEWDDPDDLFGFTFYIQNREFEDDEEEEEDDEEEEEGEEEEKEGEEESGEEEEEDEEEKDKDENDDESKDQHKPLPSPVLNPSPPNTVPKAVQRSMAWQKKSKGKEATHSSMEADKIIFGQLLLDFFQFFGDDFDAHKVGFSIRGGGFTFPLHGENVPQHPLANDPVIIEDPLNATNNVGRTNFRISQLQGIFSDSLLAVKSGIAGGKTGVLKTLVLNAKSVGEGGKGGGKGGGGGDGGEISVEDSSPQRAGDRDRERAWIL</sequence>
<reference evidence="7" key="1">
    <citation type="journal article" date="2023" name="Commun. Biol.">
        <title>Genome analysis of Parmales, the sister group of diatoms, reveals the evolutionary specialization of diatoms from phago-mixotrophs to photoautotrophs.</title>
        <authorList>
            <person name="Ban H."/>
            <person name="Sato S."/>
            <person name="Yoshikawa S."/>
            <person name="Yamada K."/>
            <person name="Nakamura Y."/>
            <person name="Ichinomiya M."/>
            <person name="Sato N."/>
            <person name="Blanc-Mathieu R."/>
            <person name="Endo H."/>
            <person name="Kuwata A."/>
            <person name="Ogata H."/>
        </authorList>
    </citation>
    <scope>NUCLEOTIDE SEQUENCE [LARGE SCALE GENOMIC DNA]</scope>
    <source>
        <strain evidence="7">NIES 3700</strain>
    </source>
</reference>
<feature type="compositionally biased region" description="Low complexity" evidence="3">
    <location>
        <begin position="295"/>
        <end position="305"/>
    </location>
</feature>
<dbReference type="Pfam" id="PF22600">
    <property type="entry name" value="MTPAP-like_central"/>
    <property type="match status" value="1"/>
</dbReference>
<dbReference type="GO" id="GO:0031123">
    <property type="term" value="P:RNA 3'-end processing"/>
    <property type="evidence" value="ECO:0007669"/>
    <property type="project" value="TreeGrafter"/>
</dbReference>